<keyword evidence="3" id="KW-1185">Reference proteome</keyword>
<dbReference type="EMBL" id="JANVFU010000003">
    <property type="protein sequence ID" value="KAJ3747096.1"/>
    <property type="molecule type" value="Genomic_DNA"/>
</dbReference>
<name>A0A9W8P526_9AGAR</name>
<organism evidence="2 3">
    <name type="scientific">Lentinula detonsa</name>
    <dbReference type="NCBI Taxonomy" id="2804962"/>
    <lineage>
        <taxon>Eukaryota</taxon>
        <taxon>Fungi</taxon>
        <taxon>Dikarya</taxon>
        <taxon>Basidiomycota</taxon>
        <taxon>Agaricomycotina</taxon>
        <taxon>Agaricomycetes</taxon>
        <taxon>Agaricomycetidae</taxon>
        <taxon>Agaricales</taxon>
        <taxon>Marasmiineae</taxon>
        <taxon>Omphalotaceae</taxon>
        <taxon>Lentinula</taxon>
    </lineage>
</organism>
<evidence type="ECO:0000313" key="2">
    <source>
        <dbReference type="EMBL" id="KAJ3747096.1"/>
    </source>
</evidence>
<evidence type="ECO:0000313" key="3">
    <source>
        <dbReference type="Proteomes" id="UP001142393"/>
    </source>
</evidence>
<proteinExistence type="predicted"/>
<dbReference type="AlphaFoldDB" id="A0A9W8P526"/>
<feature type="chain" id="PRO_5040857830" evidence="1">
    <location>
        <begin position="22"/>
        <end position="149"/>
    </location>
</feature>
<dbReference type="Proteomes" id="UP001142393">
    <property type="component" value="Unassembled WGS sequence"/>
</dbReference>
<accession>A0A9W8P526</accession>
<feature type="signal peptide" evidence="1">
    <location>
        <begin position="1"/>
        <end position="21"/>
    </location>
</feature>
<keyword evidence="1" id="KW-0732">Signal</keyword>
<sequence length="149" mass="16402">MKFFTASLSLCLVSSSQLVFSSPILVPRAADSELDVWSPTITYPKGENIVWESGLTVYNMTWETDNIPERAQNNTGIIMLGYLDDDDDSSDEHLDWENPLASDFPLSDGIASFTIDPARNLTTMDSYILCLLGDSGNISDRLTIEAAQA</sequence>
<comment type="caution">
    <text evidence="2">The sequence shown here is derived from an EMBL/GenBank/DDBJ whole genome shotgun (WGS) entry which is preliminary data.</text>
</comment>
<evidence type="ECO:0000256" key="1">
    <source>
        <dbReference type="SAM" id="SignalP"/>
    </source>
</evidence>
<reference evidence="2 3" key="1">
    <citation type="journal article" date="2023" name="Proc. Natl. Acad. Sci. U.S.A.">
        <title>A global phylogenomic analysis of the shiitake genus Lentinula.</title>
        <authorList>
            <person name="Sierra-Patev S."/>
            <person name="Min B."/>
            <person name="Naranjo-Ortiz M."/>
            <person name="Looney B."/>
            <person name="Konkel Z."/>
            <person name="Slot J.C."/>
            <person name="Sakamoto Y."/>
            <person name="Steenwyk J.L."/>
            <person name="Rokas A."/>
            <person name="Carro J."/>
            <person name="Camarero S."/>
            <person name="Ferreira P."/>
            <person name="Molpeceres G."/>
            <person name="Ruiz-Duenas F.J."/>
            <person name="Serrano A."/>
            <person name="Henrissat B."/>
            <person name="Drula E."/>
            <person name="Hughes K.W."/>
            <person name="Mata J.L."/>
            <person name="Ishikawa N.K."/>
            <person name="Vargas-Isla R."/>
            <person name="Ushijima S."/>
            <person name="Smith C.A."/>
            <person name="Donoghue J."/>
            <person name="Ahrendt S."/>
            <person name="Andreopoulos W."/>
            <person name="He G."/>
            <person name="LaButti K."/>
            <person name="Lipzen A."/>
            <person name="Ng V."/>
            <person name="Riley R."/>
            <person name="Sandor L."/>
            <person name="Barry K."/>
            <person name="Martinez A.T."/>
            <person name="Xiao Y."/>
            <person name="Gibbons J.G."/>
            <person name="Terashima K."/>
            <person name="Grigoriev I.V."/>
            <person name="Hibbett D."/>
        </authorList>
    </citation>
    <scope>NUCLEOTIDE SEQUENCE [LARGE SCALE GENOMIC DNA]</scope>
    <source>
        <strain evidence="2 3">TFB7810</strain>
    </source>
</reference>
<gene>
    <name evidence="2" type="ORF">DFH05DRAFT_1478435</name>
</gene>
<protein>
    <submittedName>
        <fullName evidence="2">Uncharacterized protein</fullName>
    </submittedName>
</protein>